<accession>A0A4R1MD99</accession>
<feature type="domain" description="Rhodanese" evidence="1">
    <location>
        <begin position="20"/>
        <end position="104"/>
    </location>
</feature>
<proteinExistence type="predicted"/>
<dbReference type="Proteomes" id="UP000294545">
    <property type="component" value="Unassembled WGS sequence"/>
</dbReference>
<dbReference type="PANTHER" id="PTHR43031:SF1">
    <property type="entry name" value="PYRIDINE NUCLEOTIDE-DISULPHIDE OXIDOREDUCTASE"/>
    <property type="match status" value="1"/>
</dbReference>
<dbReference type="Pfam" id="PF00581">
    <property type="entry name" value="Rhodanese"/>
    <property type="match status" value="1"/>
</dbReference>
<dbReference type="CDD" id="cd00158">
    <property type="entry name" value="RHOD"/>
    <property type="match status" value="1"/>
</dbReference>
<dbReference type="InterPro" id="IPR001763">
    <property type="entry name" value="Rhodanese-like_dom"/>
</dbReference>
<sequence length="105" mass="12277">MENQYNIEYLQAEEILQLMKVEEVIFLDIRNVEEYKVEHIKGAVCIPILELEKKESNLLDKNKKIVVYCNYGIRSKVGCEILKRKGYKTINMQGGILKWKGALEN</sequence>
<dbReference type="SUPFAM" id="SSF52821">
    <property type="entry name" value="Rhodanese/Cell cycle control phosphatase"/>
    <property type="match status" value="1"/>
</dbReference>
<dbReference type="InterPro" id="IPR036873">
    <property type="entry name" value="Rhodanese-like_dom_sf"/>
</dbReference>
<dbReference type="PANTHER" id="PTHR43031">
    <property type="entry name" value="FAD-DEPENDENT OXIDOREDUCTASE"/>
    <property type="match status" value="1"/>
</dbReference>
<dbReference type="AlphaFoldDB" id="A0A4R1MD99"/>
<dbReference type="InterPro" id="IPR050229">
    <property type="entry name" value="GlpE_sulfurtransferase"/>
</dbReference>
<dbReference type="GO" id="GO:0016740">
    <property type="term" value="F:transferase activity"/>
    <property type="evidence" value="ECO:0007669"/>
    <property type="project" value="UniProtKB-KW"/>
</dbReference>
<evidence type="ECO:0000313" key="2">
    <source>
        <dbReference type="EMBL" id="TCK90488.1"/>
    </source>
</evidence>
<dbReference type="OrthoDB" id="9800872at2"/>
<reference evidence="2 3" key="1">
    <citation type="submission" date="2019-03" db="EMBL/GenBank/DDBJ databases">
        <title>Genomic Encyclopedia of Type Strains, Phase IV (KMG-IV): sequencing the most valuable type-strain genomes for metagenomic binning, comparative biology and taxonomic classification.</title>
        <authorList>
            <person name="Goeker M."/>
        </authorList>
    </citation>
    <scope>NUCLEOTIDE SEQUENCE [LARGE SCALE GENOMIC DNA]</scope>
    <source>
        <strain evidence="2 3">DSM 24176</strain>
    </source>
</reference>
<keyword evidence="3" id="KW-1185">Reference proteome</keyword>
<dbReference type="Gene3D" id="3.40.250.10">
    <property type="entry name" value="Rhodanese-like domain"/>
    <property type="match status" value="1"/>
</dbReference>
<organism evidence="2 3">
    <name type="scientific">Natranaerovirga hydrolytica</name>
    <dbReference type="NCBI Taxonomy" id="680378"/>
    <lineage>
        <taxon>Bacteria</taxon>
        <taxon>Bacillati</taxon>
        <taxon>Bacillota</taxon>
        <taxon>Clostridia</taxon>
        <taxon>Lachnospirales</taxon>
        <taxon>Natranaerovirgaceae</taxon>
        <taxon>Natranaerovirga</taxon>
    </lineage>
</organism>
<gene>
    <name evidence="2" type="ORF">EDC19_2250</name>
</gene>
<dbReference type="SMART" id="SM00450">
    <property type="entry name" value="RHOD"/>
    <property type="match status" value="1"/>
</dbReference>
<dbReference type="EMBL" id="SMGQ01000015">
    <property type="protein sequence ID" value="TCK90488.1"/>
    <property type="molecule type" value="Genomic_DNA"/>
</dbReference>
<evidence type="ECO:0000259" key="1">
    <source>
        <dbReference type="PROSITE" id="PS50206"/>
    </source>
</evidence>
<evidence type="ECO:0000313" key="3">
    <source>
        <dbReference type="Proteomes" id="UP000294545"/>
    </source>
</evidence>
<dbReference type="PROSITE" id="PS50206">
    <property type="entry name" value="RHODANESE_3"/>
    <property type="match status" value="1"/>
</dbReference>
<dbReference type="RefSeq" id="WP_132282940.1">
    <property type="nucleotide sequence ID" value="NZ_SMGQ01000015.1"/>
</dbReference>
<comment type="caution">
    <text evidence="2">The sequence shown here is derived from an EMBL/GenBank/DDBJ whole genome shotgun (WGS) entry which is preliminary data.</text>
</comment>
<name>A0A4R1MD99_9FIRM</name>
<keyword evidence="2" id="KW-0808">Transferase</keyword>
<protein>
    <submittedName>
        <fullName evidence="2">Rhodanese-related sulfurtransferase</fullName>
    </submittedName>
</protein>